<feature type="transmembrane region" description="Helical" evidence="1">
    <location>
        <begin position="112"/>
        <end position="140"/>
    </location>
</feature>
<dbReference type="eggNOG" id="COG3038">
    <property type="taxonomic scope" value="Bacteria"/>
</dbReference>
<evidence type="ECO:0000256" key="1">
    <source>
        <dbReference type="SAM" id="Phobius"/>
    </source>
</evidence>
<feature type="transmembrane region" description="Helical" evidence="1">
    <location>
        <begin position="160"/>
        <end position="184"/>
    </location>
</feature>
<dbReference type="EMBL" id="DS989850">
    <property type="protein sequence ID" value="EDX75191.1"/>
    <property type="molecule type" value="Genomic_DNA"/>
</dbReference>
<dbReference type="AlphaFoldDB" id="B4VSJ4"/>
<reference evidence="2 3" key="1">
    <citation type="submission" date="2008-07" db="EMBL/GenBank/DDBJ databases">
        <authorList>
            <person name="Tandeau de Marsac N."/>
            <person name="Ferriera S."/>
            <person name="Johnson J."/>
            <person name="Kravitz S."/>
            <person name="Beeson K."/>
            <person name="Sutton G."/>
            <person name="Rogers Y.-H."/>
            <person name="Friedman R."/>
            <person name="Frazier M."/>
            <person name="Venter J.C."/>
        </authorList>
    </citation>
    <scope>NUCLEOTIDE SEQUENCE [LARGE SCALE GENOMIC DNA]</scope>
    <source>
        <strain evidence="2 3">PCC 7420</strain>
    </source>
</reference>
<protein>
    <recommendedName>
        <fullName evidence="4">DUF3611 family protein</fullName>
    </recommendedName>
</protein>
<dbReference type="RefSeq" id="WP_006101463.1">
    <property type="nucleotide sequence ID" value="NZ_DS989850.1"/>
</dbReference>
<evidence type="ECO:0008006" key="4">
    <source>
        <dbReference type="Google" id="ProtNLM"/>
    </source>
</evidence>
<dbReference type="STRING" id="118168.MC7420_2195"/>
<feature type="transmembrane region" description="Helical" evidence="1">
    <location>
        <begin position="27"/>
        <end position="49"/>
    </location>
</feature>
<feature type="transmembrane region" description="Helical" evidence="1">
    <location>
        <begin position="61"/>
        <end position="83"/>
    </location>
</feature>
<dbReference type="Pfam" id="PF12263">
    <property type="entry name" value="DUF3611"/>
    <property type="match status" value="1"/>
</dbReference>
<dbReference type="HOGENOM" id="CLU_083138_1_1_3"/>
<accession>B4VSJ4</accession>
<dbReference type="OrthoDB" id="5766633at2"/>
<dbReference type="PANTHER" id="PTHR34548">
    <property type="entry name" value="PROTEIN TIC 21, CHLOROPLASTIC"/>
    <property type="match status" value="1"/>
</dbReference>
<organism evidence="2 3">
    <name type="scientific">Coleofasciculus chthonoplastes PCC 7420</name>
    <dbReference type="NCBI Taxonomy" id="118168"/>
    <lineage>
        <taxon>Bacteria</taxon>
        <taxon>Bacillati</taxon>
        <taxon>Cyanobacteriota</taxon>
        <taxon>Cyanophyceae</taxon>
        <taxon>Coleofasciculales</taxon>
        <taxon>Coleofasciculaceae</taxon>
        <taxon>Coleofasciculus</taxon>
    </lineage>
</organism>
<dbReference type="PANTHER" id="PTHR34548:SF2">
    <property type="entry name" value="PROTEIN TIC 21, CHLOROPLASTIC"/>
    <property type="match status" value="1"/>
</dbReference>
<sequence>MRELPDTSSLPTPLQRIALVLRTFGRIALWIQLVLGVVSLGILLTGIAGRTIGPTDEKQGVGFGIFLAICGLVTLGVGVYIAWRYTRISQQLLVGNTETRPSKADTLKTIRLGLIVNMAGMLLTIVGAQAIIGSIVIRSISQPSGLTVYDANRFVRPLDLFLVQANINTITAHFAGIAIAIWLFNRINR</sequence>
<proteinExistence type="predicted"/>
<keyword evidence="1" id="KW-0472">Membrane</keyword>
<keyword evidence="1" id="KW-1133">Transmembrane helix</keyword>
<evidence type="ECO:0000313" key="2">
    <source>
        <dbReference type="EMBL" id="EDX75191.1"/>
    </source>
</evidence>
<evidence type="ECO:0000313" key="3">
    <source>
        <dbReference type="Proteomes" id="UP000003835"/>
    </source>
</evidence>
<dbReference type="Proteomes" id="UP000003835">
    <property type="component" value="Unassembled WGS sequence"/>
</dbReference>
<gene>
    <name evidence="2" type="ORF">MC7420_2195</name>
</gene>
<name>B4VSJ4_9CYAN</name>
<keyword evidence="3" id="KW-1185">Reference proteome</keyword>
<keyword evidence="1" id="KW-0812">Transmembrane</keyword>
<dbReference type="InterPro" id="IPR022051">
    <property type="entry name" value="DUF3611"/>
</dbReference>